<dbReference type="STRING" id="7395.A0A1A9V8I8"/>
<evidence type="ECO:0000313" key="4">
    <source>
        <dbReference type="Proteomes" id="UP000078200"/>
    </source>
</evidence>
<proteinExistence type="predicted"/>
<feature type="region of interest" description="Disordered" evidence="2">
    <location>
        <begin position="759"/>
        <end position="804"/>
    </location>
</feature>
<feature type="coiled-coil region" evidence="1">
    <location>
        <begin position="651"/>
        <end position="685"/>
    </location>
</feature>
<feature type="compositionally biased region" description="Polar residues" evidence="2">
    <location>
        <begin position="792"/>
        <end position="804"/>
    </location>
</feature>
<evidence type="ECO:0000256" key="2">
    <source>
        <dbReference type="SAM" id="MobiDB-lite"/>
    </source>
</evidence>
<feature type="compositionally biased region" description="Basic and acidic residues" evidence="2">
    <location>
        <begin position="1086"/>
        <end position="1105"/>
    </location>
</feature>
<evidence type="ECO:0000256" key="1">
    <source>
        <dbReference type="SAM" id="Coils"/>
    </source>
</evidence>
<feature type="region of interest" description="Disordered" evidence="2">
    <location>
        <begin position="708"/>
        <end position="731"/>
    </location>
</feature>
<feature type="region of interest" description="Disordered" evidence="2">
    <location>
        <begin position="1061"/>
        <end position="1105"/>
    </location>
</feature>
<evidence type="ECO:0000313" key="3">
    <source>
        <dbReference type="EnsemblMetazoa" id="GAUT029255-PA"/>
    </source>
</evidence>
<feature type="compositionally biased region" description="Polar residues" evidence="2">
    <location>
        <begin position="759"/>
        <end position="782"/>
    </location>
</feature>
<dbReference type="VEuPathDB" id="VectorBase:GAUT029255"/>
<feature type="compositionally biased region" description="Basic and acidic residues" evidence="2">
    <location>
        <begin position="901"/>
        <end position="924"/>
    </location>
</feature>
<dbReference type="AlphaFoldDB" id="A0A1A9V8I8"/>
<reference evidence="3" key="1">
    <citation type="submission" date="2020-05" db="UniProtKB">
        <authorList>
            <consortium name="EnsemblMetazoa"/>
        </authorList>
    </citation>
    <scope>IDENTIFICATION</scope>
    <source>
        <strain evidence="3">TTRI</strain>
    </source>
</reference>
<dbReference type="Proteomes" id="UP000078200">
    <property type="component" value="Unassembled WGS sequence"/>
</dbReference>
<feature type="region of interest" description="Disordered" evidence="2">
    <location>
        <begin position="901"/>
        <end position="931"/>
    </location>
</feature>
<keyword evidence="4" id="KW-1185">Reference proteome</keyword>
<keyword evidence="1" id="KW-0175">Coiled coil</keyword>
<feature type="compositionally biased region" description="Acidic residues" evidence="2">
    <location>
        <begin position="712"/>
        <end position="731"/>
    </location>
</feature>
<sequence length="1191" mass="139619">MEAILPLNTIDREVFLKSAREIGCDKMSALKFIHIMQESDLHIFSLMGEERIKILLYLWQLCNDYDEEKADERNSEYVRVVIRMLVPYSLNIWFSEEWKSCRQSFRTALLYCLERAKDLLKTFFKSIKWEAWFQLGLTPHNVDYLKGLSVKVNKIREAKKVNSLETIEDRANIEDLNYFKQEQLFLIVLRLIKLFDSKSLDTVKILSMRIIAAWNAWNLKDNRLAINCEDKRCLIFMCHIYLMAIYEIDDVQGYVIDNMLNNIRFYHQGLKMQISKSQKDNAMESMVYTPARLIAMTCVNLFVEKREFFEAFIYHSFDIHLVTLFGVTSQAYKSYLLGNMLMELNLMRNEENFVANFQLYKSYMDLYVKERENSERFLLDELCKKEAHSTVQRMNLKSKICKGNRISNIASYENPDDREDSIGHDENRKLDTVFQNISNNEKVLYYVYELLALRSYKGWHFAKIIILLKIIGHELNAIETWRYHPGLTTNFMQNLEIKVSRHYEALAKVFVEQPFLEQEFWLTAFYLNPTNRLYDQVIRCGIRFNKRRFNEHQKVVASTTTTRSAENIPILDAKQGLNLSSIIDAKEIADVSTNNETITYDYSHLFHSLHTQRLPDSVVKDILTIIFLPRNKNFAWTINWAELRKRCKVLLKNSLEKRRFIEFNMEEANERLKFLNVDYEKYKNRPQLDYGTVEEGYENHICWPKCSGNESDPVDEDEDEEVEKEESEDFEDDEDNYTITWRKFQKKFHVFGERRTRARSSNAVTNTISNNVEKSYSNPSEQKSPEPKACSSHGNHAQERNVSSSTVIRKKGLIEWLKVRPNYTNSTQGFVPLADIWNVENRELKAIDKDSTSFLKVSAVVQRFKQLNSLQEDIKREQEEDGQVDGKNVAAGRKRARGFECIKEKERKQEDDEHVNNKNGDPGRNHGPGTVHTLSEGIKEQEKVEADDNAEMVKGNHLEYEALQTDNSVIADISYEEEDDDMDNIELGNLASAYPADAKEDEQISQQECEKQSVITIETGNLKNNQTEMPIIARNEQTSKVFNEISLQGCHENDEMIAESTFEESQPVEDLEPISREGSLNKVRKPKNESPSRQGQDKKIRPHSPEILKDMMTVRNGSVSCRKREDKQNLLKRKRFMKFQNECLQNQLKIVLRKLKVNDYADLYQPRVLVRRVNTNPETEILNKPEKRRHQ</sequence>
<dbReference type="EnsemblMetazoa" id="GAUT029255-RA">
    <property type="protein sequence ID" value="GAUT029255-PA"/>
    <property type="gene ID" value="GAUT029255"/>
</dbReference>
<accession>A0A1A9V8I8</accession>
<organism evidence="3 4">
    <name type="scientific">Glossina austeni</name>
    <name type="common">Savannah tsetse fly</name>
    <dbReference type="NCBI Taxonomy" id="7395"/>
    <lineage>
        <taxon>Eukaryota</taxon>
        <taxon>Metazoa</taxon>
        <taxon>Ecdysozoa</taxon>
        <taxon>Arthropoda</taxon>
        <taxon>Hexapoda</taxon>
        <taxon>Insecta</taxon>
        <taxon>Pterygota</taxon>
        <taxon>Neoptera</taxon>
        <taxon>Endopterygota</taxon>
        <taxon>Diptera</taxon>
        <taxon>Brachycera</taxon>
        <taxon>Muscomorpha</taxon>
        <taxon>Hippoboscoidea</taxon>
        <taxon>Glossinidae</taxon>
        <taxon>Glossina</taxon>
    </lineage>
</organism>
<protein>
    <submittedName>
        <fullName evidence="3">Uncharacterized protein</fullName>
    </submittedName>
</protein>
<name>A0A1A9V8I8_GLOAU</name>